<dbReference type="EMBL" id="JTDI01000001">
    <property type="protein sequence ID" value="KHK93717.1"/>
    <property type="molecule type" value="Genomic_DNA"/>
</dbReference>
<organism evidence="2 3">
    <name type="scientific">Novosphingobium malaysiense</name>
    <dbReference type="NCBI Taxonomy" id="1348853"/>
    <lineage>
        <taxon>Bacteria</taxon>
        <taxon>Pseudomonadati</taxon>
        <taxon>Pseudomonadota</taxon>
        <taxon>Alphaproteobacteria</taxon>
        <taxon>Sphingomonadales</taxon>
        <taxon>Sphingomonadaceae</taxon>
        <taxon>Novosphingobium</taxon>
    </lineage>
</organism>
<reference evidence="2 3" key="1">
    <citation type="submission" date="2014-10" db="EMBL/GenBank/DDBJ databases">
        <title>Genome sequence of Novosphingobium malaysiense MUSC 273(T).</title>
        <authorList>
            <person name="Lee L.-H."/>
        </authorList>
    </citation>
    <scope>NUCLEOTIDE SEQUENCE [LARGE SCALE GENOMIC DNA]</scope>
    <source>
        <strain evidence="2 3">MUSC 273</strain>
    </source>
</reference>
<evidence type="ECO:0000256" key="1">
    <source>
        <dbReference type="SAM" id="MobiDB-lite"/>
    </source>
</evidence>
<dbReference type="InterPro" id="IPR022061">
    <property type="entry name" value="DUF3617"/>
</dbReference>
<accession>A0A0B1ZX18</accession>
<dbReference type="AlphaFoldDB" id="A0A0B1ZX18"/>
<name>A0A0B1ZX18_9SPHN</name>
<dbReference type="STRING" id="1348853.LK12_04080"/>
<evidence type="ECO:0000313" key="2">
    <source>
        <dbReference type="EMBL" id="KHK93717.1"/>
    </source>
</evidence>
<evidence type="ECO:0008006" key="4">
    <source>
        <dbReference type="Google" id="ProtNLM"/>
    </source>
</evidence>
<evidence type="ECO:0000313" key="3">
    <source>
        <dbReference type="Proteomes" id="UP000031057"/>
    </source>
</evidence>
<gene>
    <name evidence="2" type="ORF">LK12_04080</name>
</gene>
<feature type="compositionally biased region" description="Basic and acidic residues" evidence="1">
    <location>
        <begin position="27"/>
        <end position="37"/>
    </location>
</feature>
<proteinExistence type="predicted"/>
<keyword evidence="3" id="KW-1185">Reference proteome</keyword>
<dbReference type="Proteomes" id="UP000031057">
    <property type="component" value="Unassembled WGS sequence"/>
</dbReference>
<protein>
    <recommendedName>
        <fullName evidence="4">DUF3617 domain-containing protein</fullName>
    </recommendedName>
</protein>
<comment type="caution">
    <text evidence="2">The sequence shown here is derived from an EMBL/GenBank/DDBJ whole genome shotgun (WGS) entry which is preliminary data.</text>
</comment>
<sequence>MAAAMLPLAGCGSKEDASSEPAAVAPGEEKSIDDVKREAGKLIRPEPGAYKQTVEIVDMQVPGLPDSASAQMKNMMKKVETHTLCITEEDAEQSYKDMFENVGQDGDCSYTKFDVSGGRLDAQMQCSTPESGQATMTMNGTVGETNSDIMIGMDVTGSQGPMGNMKMKMHMISERTGECAS</sequence>
<feature type="region of interest" description="Disordered" evidence="1">
    <location>
        <begin position="1"/>
        <end position="37"/>
    </location>
</feature>
<dbReference type="Pfam" id="PF12276">
    <property type="entry name" value="DUF3617"/>
    <property type="match status" value="1"/>
</dbReference>